<dbReference type="EMBL" id="VSSQ01000291">
    <property type="protein sequence ID" value="MPL89976.1"/>
    <property type="molecule type" value="Genomic_DNA"/>
</dbReference>
<proteinExistence type="predicted"/>
<protein>
    <submittedName>
        <fullName evidence="5">N-formyl-4-amino-5-aminomethyl-2-methylpyrimidine deformylase</fullName>
        <ecNumber evidence="5">3.5.1.-</ecNumber>
    </submittedName>
</protein>
<evidence type="ECO:0000256" key="2">
    <source>
        <dbReference type="ARBA" id="ARBA00022723"/>
    </source>
</evidence>
<evidence type="ECO:0000259" key="4">
    <source>
        <dbReference type="Pfam" id="PF07687"/>
    </source>
</evidence>
<dbReference type="InterPro" id="IPR011650">
    <property type="entry name" value="Peptidase_M20_dimer"/>
</dbReference>
<dbReference type="PANTHER" id="PTHR43270">
    <property type="entry name" value="BETA-ALA-HIS DIPEPTIDASE"/>
    <property type="match status" value="1"/>
</dbReference>
<dbReference type="InterPro" id="IPR002933">
    <property type="entry name" value="Peptidase_M20"/>
</dbReference>
<dbReference type="InterPro" id="IPR051458">
    <property type="entry name" value="Cyt/Met_Dipeptidase"/>
</dbReference>
<dbReference type="AlphaFoldDB" id="A0A644VF56"/>
<dbReference type="Gene3D" id="3.40.630.10">
    <property type="entry name" value="Zn peptidases"/>
    <property type="match status" value="1"/>
</dbReference>
<keyword evidence="3 5" id="KW-0378">Hydrolase</keyword>
<evidence type="ECO:0000313" key="5">
    <source>
        <dbReference type="EMBL" id="MPL89976.1"/>
    </source>
</evidence>
<keyword evidence="1" id="KW-0645">Protease</keyword>
<dbReference type="SUPFAM" id="SSF53187">
    <property type="entry name" value="Zn-dependent exopeptidases"/>
    <property type="match status" value="1"/>
</dbReference>
<dbReference type="FunFam" id="3.30.70.360:FF:000016">
    <property type="entry name" value="Peptidase family M20/M25/M40"/>
    <property type="match status" value="1"/>
</dbReference>
<feature type="domain" description="Peptidase M20 dimerisation" evidence="4">
    <location>
        <begin position="212"/>
        <end position="370"/>
    </location>
</feature>
<dbReference type="EC" id="3.5.1.-" evidence="5"/>
<sequence>MGELTGKYSIFGLCEMLKLFPMSVKQYIETNKERFLGELFSLIRIPSISAKSEHKPDMIACAQKWTELLLAAGADKAVVMPTQGNPVVYGEKLISPDAPTVLVYAHYDVMPAEPLDLWKSDPFEPEIRDGRIWARGADDDKGQSMIQVKGFEIALREGLLGCNVKFIFEGEEEIGSPSLESFCEANKELLKADLILVSDTSMVGKETPSLTTGLRGLAYWEIEVTGPNRDLHSGHFGGAVANPINMLCKLMADITDADGRITIPHFYDDVEDVSAVEREMIAQIPFDEAAYKKAIGVEELFGEKGWATLERNSCRPSFDICGIWGGYTGEGSKTVLPSKAYAKVSCRLVPHQDHHKISEMFEKYIASVAPACVKVKVTPMHGGQGYVCPIDLPAYKAAEKACTIAFGKKPLAVRRGGSIPIISTFEQVLGVKTVLMGFGLEQNAIHSPNESCELELFYKGIEAVAEFYRIYK</sequence>
<dbReference type="NCBIfam" id="NF006579">
    <property type="entry name" value="PRK09104.1"/>
    <property type="match status" value="1"/>
</dbReference>
<comment type="caution">
    <text evidence="5">The sequence shown here is derived from an EMBL/GenBank/DDBJ whole genome shotgun (WGS) entry which is preliminary data.</text>
</comment>
<dbReference type="Gene3D" id="3.30.70.360">
    <property type="match status" value="1"/>
</dbReference>
<evidence type="ECO:0000256" key="3">
    <source>
        <dbReference type="ARBA" id="ARBA00022801"/>
    </source>
</evidence>
<dbReference type="GO" id="GO:0008233">
    <property type="term" value="F:peptidase activity"/>
    <property type="evidence" value="ECO:0007669"/>
    <property type="project" value="UniProtKB-KW"/>
</dbReference>
<dbReference type="Pfam" id="PF07687">
    <property type="entry name" value="M20_dimer"/>
    <property type="match status" value="1"/>
</dbReference>
<evidence type="ECO:0000256" key="1">
    <source>
        <dbReference type="ARBA" id="ARBA00022670"/>
    </source>
</evidence>
<dbReference type="NCBIfam" id="NF005914">
    <property type="entry name" value="PRK07907.1"/>
    <property type="match status" value="1"/>
</dbReference>
<dbReference type="NCBIfam" id="NF006053">
    <property type="entry name" value="PRK08201.1"/>
    <property type="match status" value="1"/>
</dbReference>
<name>A0A644VF56_9ZZZZ</name>
<dbReference type="GO" id="GO:0046872">
    <property type="term" value="F:metal ion binding"/>
    <property type="evidence" value="ECO:0007669"/>
    <property type="project" value="UniProtKB-KW"/>
</dbReference>
<dbReference type="Pfam" id="PF01546">
    <property type="entry name" value="Peptidase_M20"/>
    <property type="match status" value="1"/>
</dbReference>
<dbReference type="CDD" id="cd05680">
    <property type="entry name" value="M20_dipept_like"/>
    <property type="match status" value="1"/>
</dbReference>
<reference evidence="5" key="1">
    <citation type="submission" date="2019-08" db="EMBL/GenBank/DDBJ databases">
        <authorList>
            <person name="Kucharzyk K."/>
            <person name="Murdoch R.W."/>
            <person name="Higgins S."/>
            <person name="Loffler F."/>
        </authorList>
    </citation>
    <scope>NUCLEOTIDE SEQUENCE</scope>
</reference>
<keyword evidence="2" id="KW-0479">Metal-binding</keyword>
<dbReference type="GO" id="GO:0006508">
    <property type="term" value="P:proteolysis"/>
    <property type="evidence" value="ECO:0007669"/>
    <property type="project" value="UniProtKB-KW"/>
</dbReference>
<organism evidence="5">
    <name type="scientific">bioreactor metagenome</name>
    <dbReference type="NCBI Taxonomy" id="1076179"/>
    <lineage>
        <taxon>unclassified sequences</taxon>
        <taxon>metagenomes</taxon>
        <taxon>ecological metagenomes</taxon>
    </lineage>
</organism>
<dbReference type="PANTHER" id="PTHR43270:SF12">
    <property type="entry name" value="SUCCINYL-DIAMINOPIMELATE DESUCCINYLASE"/>
    <property type="match status" value="1"/>
</dbReference>
<accession>A0A644VF56</accession>
<gene>
    <name evidence="5" type="primary">ylmB_3</name>
    <name evidence="5" type="ORF">SDC9_36021</name>
</gene>